<evidence type="ECO:0000256" key="1">
    <source>
        <dbReference type="ARBA" id="ARBA00022614"/>
    </source>
</evidence>
<dbReference type="PRINTS" id="PR00019">
    <property type="entry name" value="LEURICHRPT"/>
</dbReference>
<dbReference type="OrthoDB" id="676979at2759"/>
<dbReference type="GO" id="GO:0005886">
    <property type="term" value="C:plasma membrane"/>
    <property type="evidence" value="ECO:0007669"/>
    <property type="project" value="TreeGrafter"/>
</dbReference>
<dbReference type="InterPro" id="IPR032675">
    <property type="entry name" value="LRR_dom_sf"/>
</dbReference>
<name>A0A1S4FEZ2_AEDAE</name>
<gene>
    <name evidence="3" type="primary">5568510</name>
</gene>
<dbReference type="InterPro" id="IPR050541">
    <property type="entry name" value="LRR_TM_domain-containing"/>
</dbReference>
<accession>A0A1S4FEZ2</accession>
<dbReference type="InterPro" id="IPR001611">
    <property type="entry name" value="Leu-rich_rpt"/>
</dbReference>
<keyword evidence="4" id="KW-1185">Reference proteome</keyword>
<dbReference type="SUPFAM" id="SSF52058">
    <property type="entry name" value="L domain-like"/>
    <property type="match status" value="1"/>
</dbReference>
<dbReference type="Gene3D" id="3.80.10.10">
    <property type="entry name" value="Ribonuclease Inhibitor"/>
    <property type="match status" value="1"/>
</dbReference>
<dbReference type="EnsemblMetazoa" id="AAEL006920-RA">
    <property type="protein sequence ID" value="AAEL006920-PA"/>
    <property type="gene ID" value="AAEL006920"/>
</dbReference>
<evidence type="ECO:0000256" key="2">
    <source>
        <dbReference type="ARBA" id="ARBA00022737"/>
    </source>
</evidence>
<dbReference type="PANTHER" id="PTHR24369">
    <property type="entry name" value="ANTIGEN BSP, PUTATIVE-RELATED"/>
    <property type="match status" value="1"/>
</dbReference>
<dbReference type="Pfam" id="PF13855">
    <property type="entry name" value="LRR_8"/>
    <property type="match status" value="1"/>
</dbReference>
<dbReference type="Proteomes" id="UP000008820">
    <property type="component" value="Chromosome 3"/>
</dbReference>
<evidence type="ECO:0000313" key="3">
    <source>
        <dbReference type="EnsemblMetazoa" id="AAEL006920-PA"/>
    </source>
</evidence>
<evidence type="ECO:0000313" key="4">
    <source>
        <dbReference type="Proteomes" id="UP000008820"/>
    </source>
</evidence>
<protein>
    <submittedName>
        <fullName evidence="3">Uncharacterized protein</fullName>
    </submittedName>
</protein>
<dbReference type="PROSITE" id="PS51450">
    <property type="entry name" value="LRR"/>
    <property type="match status" value="1"/>
</dbReference>
<dbReference type="PANTHER" id="PTHR24369:SF211">
    <property type="entry name" value="LEUCINE-RICH REPEAT-CONTAINING PROTEIN 15-LIKE"/>
    <property type="match status" value="1"/>
</dbReference>
<sequence>MARKAYIFLCFLIINYTPTALSRALPNSRLRNEGVTSISPENFSDCFEFPNTRELIIDGLIHTHWNESAFAQLVGTKYLTLINGTIPMITFRSSKLSSLSVLHTKLEWFDVWPEKNPTLKTLQISRNRLQEVPSNIKYLVGLTLLDLSQNELEYVDLQKLSSLTQLRTLDLSVNKIVLIDAEPQLRLNNLRNLDVSYNKLERFDAFPRTFPVLDTIRLIGNKWTCEWVDRARRNIMDRRIVTFGVDYGCNEHRQGGLCCYGDLVMGGTTEANGLKEGPLVQEISKLVNDLAENPMAAFGSDQMALELLTRNDGQDKILVGVKLDDVKVFLP</sequence>
<organism evidence="3 4">
    <name type="scientific">Aedes aegypti</name>
    <name type="common">Yellowfever mosquito</name>
    <name type="synonym">Culex aegypti</name>
    <dbReference type="NCBI Taxonomy" id="7159"/>
    <lineage>
        <taxon>Eukaryota</taxon>
        <taxon>Metazoa</taxon>
        <taxon>Ecdysozoa</taxon>
        <taxon>Arthropoda</taxon>
        <taxon>Hexapoda</taxon>
        <taxon>Insecta</taxon>
        <taxon>Pterygota</taxon>
        <taxon>Neoptera</taxon>
        <taxon>Endopterygota</taxon>
        <taxon>Diptera</taxon>
        <taxon>Nematocera</taxon>
        <taxon>Culicoidea</taxon>
        <taxon>Culicidae</taxon>
        <taxon>Culicinae</taxon>
        <taxon>Aedini</taxon>
        <taxon>Aedes</taxon>
        <taxon>Stegomyia</taxon>
    </lineage>
</organism>
<keyword evidence="2" id="KW-0677">Repeat</keyword>
<dbReference type="AlphaFoldDB" id="A0A1S4FEZ2"/>
<dbReference type="VEuPathDB" id="VectorBase:AAEL006920"/>
<dbReference type="InParanoid" id="A0A1S4FEZ2"/>
<reference evidence="3 4" key="1">
    <citation type="submission" date="2017-06" db="EMBL/GenBank/DDBJ databases">
        <title>Aedes aegypti genome working group (AGWG) sequencing and assembly.</title>
        <authorList>
            <consortium name="Aedes aegypti Genome Working Group (AGWG)"/>
            <person name="Matthews B.J."/>
        </authorList>
    </citation>
    <scope>NUCLEOTIDE SEQUENCE [LARGE SCALE GENOMIC DNA]</scope>
    <source>
        <strain evidence="3 4">LVP_AGWG</strain>
    </source>
</reference>
<proteinExistence type="predicted"/>
<keyword evidence="1" id="KW-0433">Leucine-rich repeat</keyword>
<reference evidence="3" key="2">
    <citation type="submission" date="2020-05" db="UniProtKB">
        <authorList>
            <consortium name="EnsemblMetazoa"/>
        </authorList>
    </citation>
    <scope>IDENTIFICATION</scope>
    <source>
        <strain evidence="3">LVP_AGWG</strain>
    </source>
</reference>